<gene>
    <name evidence="1" type="ORF">KSP40_PGU019141</name>
</gene>
<dbReference type="EMBL" id="JBBWWR010000001">
    <property type="protein sequence ID" value="KAK8970949.1"/>
    <property type="molecule type" value="Genomic_DNA"/>
</dbReference>
<dbReference type="PANTHER" id="PTHR33168">
    <property type="entry name" value="STRESS INDUCED PROTEIN-RELATED"/>
    <property type="match status" value="1"/>
</dbReference>
<keyword evidence="2" id="KW-1185">Reference proteome</keyword>
<dbReference type="Proteomes" id="UP001412067">
    <property type="component" value="Unassembled WGS sequence"/>
</dbReference>
<sequence length="124" mass="12918">MTQLPLFRCQKHVSPAAADITQGGAASAAPAGRGDFSAASSRQCLSGCGGIGRRLVRKLKKQTKLLCAAAGGSLASGGGASFQCQYDPLSYSRNFDGGCALDEDSSRFYYTFSSRFARPLAASH</sequence>
<accession>A0ABR2N483</accession>
<evidence type="ECO:0000313" key="1">
    <source>
        <dbReference type="EMBL" id="KAK8970949.1"/>
    </source>
</evidence>
<organism evidence="1 2">
    <name type="scientific">Platanthera guangdongensis</name>
    <dbReference type="NCBI Taxonomy" id="2320717"/>
    <lineage>
        <taxon>Eukaryota</taxon>
        <taxon>Viridiplantae</taxon>
        <taxon>Streptophyta</taxon>
        <taxon>Embryophyta</taxon>
        <taxon>Tracheophyta</taxon>
        <taxon>Spermatophyta</taxon>
        <taxon>Magnoliopsida</taxon>
        <taxon>Liliopsida</taxon>
        <taxon>Asparagales</taxon>
        <taxon>Orchidaceae</taxon>
        <taxon>Orchidoideae</taxon>
        <taxon>Orchideae</taxon>
        <taxon>Orchidinae</taxon>
        <taxon>Platanthera</taxon>
    </lineage>
</organism>
<reference evidence="1 2" key="1">
    <citation type="journal article" date="2022" name="Nat. Plants">
        <title>Genomes of leafy and leafless Platanthera orchids illuminate the evolution of mycoheterotrophy.</title>
        <authorList>
            <person name="Li M.H."/>
            <person name="Liu K.W."/>
            <person name="Li Z."/>
            <person name="Lu H.C."/>
            <person name="Ye Q.L."/>
            <person name="Zhang D."/>
            <person name="Wang J.Y."/>
            <person name="Li Y.F."/>
            <person name="Zhong Z.M."/>
            <person name="Liu X."/>
            <person name="Yu X."/>
            <person name="Liu D.K."/>
            <person name="Tu X.D."/>
            <person name="Liu B."/>
            <person name="Hao Y."/>
            <person name="Liao X.Y."/>
            <person name="Jiang Y.T."/>
            <person name="Sun W.H."/>
            <person name="Chen J."/>
            <person name="Chen Y.Q."/>
            <person name="Ai Y."/>
            <person name="Zhai J.W."/>
            <person name="Wu S.S."/>
            <person name="Zhou Z."/>
            <person name="Hsiao Y.Y."/>
            <person name="Wu W.L."/>
            <person name="Chen Y.Y."/>
            <person name="Lin Y.F."/>
            <person name="Hsu J.L."/>
            <person name="Li C.Y."/>
            <person name="Wang Z.W."/>
            <person name="Zhao X."/>
            <person name="Zhong W.Y."/>
            <person name="Ma X.K."/>
            <person name="Ma L."/>
            <person name="Huang J."/>
            <person name="Chen G.Z."/>
            <person name="Huang M.Z."/>
            <person name="Huang L."/>
            <person name="Peng D.H."/>
            <person name="Luo Y.B."/>
            <person name="Zou S.Q."/>
            <person name="Chen S.P."/>
            <person name="Lan S."/>
            <person name="Tsai W.C."/>
            <person name="Van de Peer Y."/>
            <person name="Liu Z.J."/>
        </authorList>
    </citation>
    <scope>NUCLEOTIDE SEQUENCE [LARGE SCALE GENOMIC DNA]</scope>
    <source>
        <strain evidence="1">Lor288</strain>
    </source>
</reference>
<comment type="caution">
    <text evidence="1">The sequence shown here is derived from an EMBL/GenBank/DDBJ whole genome shotgun (WGS) entry which is preliminary data.</text>
</comment>
<name>A0ABR2N483_9ASPA</name>
<evidence type="ECO:0000313" key="2">
    <source>
        <dbReference type="Proteomes" id="UP001412067"/>
    </source>
</evidence>
<protein>
    <submittedName>
        <fullName evidence="1">Uncharacterized protein</fullName>
    </submittedName>
</protein>
<proteinExistence type="predicted"/>